<evidence type="ECO:0000313" key="3">
    <source>
        <dbReference type="Proteomes" id="UP000199300"/>
    </source>
</evidence>
<dbReference type="Pfam" id="PF13302">
    <property type="entry name" value="Acetyltransf_3"/>
    <property type="match status" value="1"/>
</dbReference>
<sequence>MFRFEIEAGLALKPLELKDGNKLYQLITESRQHLRTYLPFVDQTAKPEDTLEFVKATVISNAEQKSFVTVVLVEEQIAGLVGFNQISWPNKKAEVGYWLAEPFIKRGITTKAVRAIINYAFKTLELNRITIRAAFFNKASQGVAKKLGFQQEGVIREAEWVNDQFVDHVVYGMLKRDWVPEPRSQD</sequence>
<protein>
    <submittedName>
        <fullName evidence="2">Ribosomal-protein-serine acetyltransferase</fullName>
    </submittedName>
</protein>
<dbReference type="GO" id="GO:0005737">
    <property type="term" value="C:cytoplasm"/>
    <property type="evidence" value="ECO:0007669"/>
    <property type="project" value="TreeGrafter"/>
</dbReference>
<dbReference type="PANTHER" id="PTHR43441">
    <property type="entry name" value="RIBOSOMAL-PROTEIN-SERINE ACETYLTRANSFERASE"/>
    <property type="match status" value="1"/>
</dbReference>
<evidence type="ECO:0000259" key="1">
    <source>
        <dbReference type="PROSITE" id="PS51186"/>
    </source>
</evidence>
<dbReference type="EMBL" id="FODJ01000001">
    <property type="protein sequence ID" value="SEN69516.1"/>
    <property type="molecule type" value="Genomic_DNA"/>
</dbReference>
<dbReference type="AlphaFoldDB" id="A0A1H8INA7"/>
<accession>A0A1H8INA7</accession>
<dbReference type="InterPro" id="IPR000182">
    <property type="entry name" value="GNAT_dom"/>
</dbReference>
<gene>
    <name evidence="2" type="ORF">SAMN04488134_101657</name>
</gene>
<dbReference type="InterPro" id="IPR051908">
    <property type="entry name" value="Ribosomal_N-acetyltransferase"/>
</dbReference>
<dbReference type="PANTHER" id="PTHR43441:SF12">
    <property type="entry name" value="RIBOSOMAL N-ACETYLTRANSFERASE YDAF-RELATED"/>
    <property type="match status" value="1"/>
</dbReference>
<dbReference type="GO" id="GO:1990189">
    <property type="term" value="F:protein N-terminal-serine acetyltransferase activity"/>
    <property type="evidence" value="ECO:0007669"/>
    <property type="project" value="TreeGrafter"/>
</dbReference>
<dbReference type="PROSITE" id="PS51186">
    <property type="entry name" value="GNAT"/>
    <property type="match status" value="1"/>
</dbReference>
<evidence type="ECO:0000313" key="2">
    <source>
        <dbReference type="EMBL" id="SEN69516.1"/>
    </source>
</evidence>
<reference evidence="2 3" key="1">
    <citation type="submission" date="2016-10" db="EMBL/GenBank/DDBJ databases">
        <authorList>
            <person name="de Groot N.N."/>
        </authorList>
    </citation>
    <scope>NUCLEOTIDE SEQUENCE [LARGE SCALE GENOMIC DNA]</scope>
    <source>
        <strain evidence="2 3">CGMCC 1.10434</strain>
    </source>
</reference>
<dbReference type="RefSeq" id="WP_091494763.1">
    <property type="nucleotide sequence ID" value="NZ_FODJ01000001.1"/>
</dbReference>
<feature type="domain" description="N-acetyltransferase" evidence="1">
    <location>
        <begin position="10"/>
        <end position="176"/>
    </location>
</feature>
<organism evidence="2 3">
    <name type="scientific">Amphibacillus marinus</name>
    <dbReference type="NCBI Taxonomy" id="872970"/>
    <lineage>
        <taxon>Bacteria</taxon>
        <taxon>Bacillati</taxon>
        <taxon>Bacillota</taxon>
        <taxon>Bacilli</taxon>
        <taxon>Bacillales</taxon>
        <taxon>Bacillaceae</taxon>
        <taxon>Amphibacillus</taxon>
    </lineage>
</organism>
<name>A0A1H8INA7_9BACI</name>
<dbReference type="GO" id="GO:0008999">
    <property type="term" value="F:protein-N-terminal-alanine acetyltransferase activity"/>
    <property type="evidence" value="ECO:0007669"/>
    <property type="project" value="TreeGrafter"/>
</dbReference>
<dbReference type="SUPFAM" id="SSF55729">
    <property type="entry name" value="Acyl-CoA N-acyltransferases (Nat)"/>
    <property type="match status" value="1"/>
</dbReference>
<dbReference type="Proteomes" id="UP000199300">
    <property type="component" value="Unassembled WGS sequence"/>
</dbReference>
<dbReference type="OrthoDB" id="9784707at2"/>
<dbReference type="Gene3D" id="3.40.630.30">
    <property type="match status" value="1"/>
</dbReference>
<dbReference type="STRING" id="872970.SAMN04488134_101657"/>
<dbReference type="InterPro" id="IPR016181">
    <property type="entry name" value="Acyl_CoA_acyltransferase"/>
</dbReference>
<keyword evidence="2" id="KW-0808">Transferase</keyword>
<keyword evidence="3" id="KW-1185">Reference proteome</keyword>
<proteinExistence type="predicted"/>